<organism evidence="1 2">
    <name type="scientific">Trema orientale</name>
    <name type="common">Charcoal tree</name>
    <name type="synonym">Celtis orientalis</name>
    <dbReference type="NCBI Taxonomy" id="63057"/>
    <lineage>
        <taxon>Eukaryota</taxon>
        <taxon>Viridiplantae</taxon>
        <taxon>Streptophyta</taxon>
        <taxon>Embryophyta</taxon>
        <taxon>Tracheophyta</taxon>
        <taxon>Spermatophyta</taxon>
        <taxon>Magnoliopsida</taxon>
        <taxon>eudicotyledons</taxon>
        <taxon>Gunneridae</taxon>
        <taxon>Pentapetalae</taxon>
        <taxon>rosids</taxon>
        <taxon>fabids</taxon>
        <taxon>Rosales</taxon>
        <taxon>Cannabaceae</taxon>
        <taxon>Trema</taxon>
    </lineage>
</organism>
<proteinExistence type="predicted"/>
<evidence type="ECO:0000313" key="2">
    <source>
        <dbReference type="Proteomes" id="UP000237000"/>
    </source>
</evidence>
<dbReference type="Proteomes" id="UP000237000">
    <property type="component" value="Unassembled WGS sequence"/>
</dbReference>
<gene>
    <name evidence="1" type="ORF">TorRG33x02_098250</name>
</gene>
<keyword evidence="2" id="KW-1185">Reference proteome</keyword>
<evidence type="ECO:0000313" key="1">
    <source>
        <dbReference type="EMBL" id="PON94351.1"/>
    </source>
</evidence>
<reference evidence="2" key="1">
    <citation type="submission" date="2016-06" db="EMBL/GenBank/DDBJ databases">
        <title>Parallel loss of symbiosis genes in relatives of nitrogen-fixing non-legume Parasponia.</title>
        <authorList>
            <person name="Van Velzen R."/>
            <person name="Holmer R."/>
            <person name="Bu F."/>
            <person name="Rutten L."/>
            <person name="Van Zeijl A."/>
            <person name="Liu W."/>
            <person name="Santuari L."/>
            <person name="Cao Q."/>
            <person name="Sharma T."/>
            <person name="Shen D."/>
            <person name="Roswanjaya Y."/>
            <person name="Wardhani T."/>
            <person name="Kalhor M.S."/>
            <person name="Jansen J."/>
            <person name="Van den Hoogen J."/>
            <person name="Gungor B."/>
            <person name="Hartog M."/>
            <person name="Hontelez J."/>
            <person name="Verver J."/>
            <person name="Yang W.-C."/>
            <person name="Schijlen E."/>
            <person name="Repin R."/>
            <person name="Schilthuizen M."/>
            <person name="Schranz E."/>
            <person name="Heidstra R."/>
            <person name="Miyata K."/>
            <person name="Fedorova E."/>
            <person name="Kohlen W."/>
            <person name="Bisseling T."/>
            <person name="Smit S."/>
            <person name="Geurts R."/>
        </authorList>
    </citation>
    <scope>NUCLEOTIDE SEQUENCE [LARGE SCALE GENOMIC DNA]</scope>
    <source>
        <strain evidence="2">cv. RG33-2</strain>
    </source>
</reference>
<dbReference type="AlphaFoldDB" id="A0A2P5F987"/>
<dbReference type="EMBL" id="JXTC01000052">
    <property type="protein sequence ID" value="PON94351.1"/>
    <property type="molecule type" value="Genomic_DNA"/>
</dbReference>
<comment type="caution">
    <text evidence="1">The sequence shown here is derived from an EMBL/GenBank/DDBJ whole genome shotgun (WGS) entry which is preliminary data.</text>
</comment>
<accession>A0A2P5F987</accession>
<protein>
    <submittedName>
        <fullName evidence="1">Uncharacterized protein</fullName>
    </submittedName>
</protein>
<name>A0A2P5F987_TREOI</name>
<sequence length="83" mass="9283">MAALGRRLAVLLSLGYLISLSVAVAIAEVMIDTYIAICFLILPKLNGQYHEAQELQSLAPRYLQVRRVDLGGRSRAFYINNLF</sequence>
<dbReference type="InParanoid" id="A0A2P5F987"/>